<dbReference type="AlphaFoldDB" id="A0A6J8BVK8"/>
<dbReference type="InterPro" id="IPR000315">
    <property type="entry name" value="Znf_B-box"/>
</dbReference>
<evidence type="ECO:0000256" key="5">
    <source>
        <dbReference type="SAM" id="Coils"/>
    </source>
</evidence>
<dbReference type="SUPFAM" id="SSF49785">
    <property type="entry name" value="Galactose-binding domain-like"/>
    <property type="match status" value="1"/>
</dbReference>
<evidence type="ECO:0000256" key="6">
    <source>
        <dbReference type="SAM" id="MobiDB-lite"/>
    </source>
</evidence>
<dbReference type="InterPro" id="IPR011042">
    <property type="entry name" value="6-blade_b-propeller_TolB-like"/>
</dbReference>
<dbReference type="SMART" id="SM00336">
    <property type="entry name" value="BBOX"/>
    <property type="match status" value="2"/>
</dbReference>
<dbReference type="Proteomes" id="UP000507470">
    <property type="component" value="Unassembled WGS sequence"/>
</dbReference>
<keyword evidence="3" id="KW-1015">Disulfide bond</keyword>
<dbReference type="Gene3D" id="3.30.160.60">
    <property type="entry name" value="Classic Zinc Finger"/>
    <property type="match status" value="1"/>
</dbReference>
<dbReference type="Pfam" id="PF00643">
    <property type="entry name" value="zf-B_box"/>
    <property type="match status" value="1"/>
</dbReference>
<keyword evidence="5" id="KW-0175">Coiled coil</keyword>
<dbReference type="EMBL" id="CACVKT020004126">
    <property type="protein sequence ID" value="CAC5388078.1"/>
    <property type="molecule type" value="Genomic_DNA"/>
</dbReference>
<keyword evidence="7" id="KW-0732">Signal</keyword>
<reference evidence="9 10" key="1">
    <citation type="submission" date="2020-06" db="EMBL/GenBank/DDBJ databases">
        <authorList>
            <person name="Li R."/>
            <person name="Bekaert M."/>
        </authorList>
    </citation>
    <scope>NUCLEOTIDE SEQUENCE [LARGE SCALE GENOMIC DNA]</scope>
    <source>
        <strain evidence="10">wild</strain>
    </source>
</reference>
<evidence type="ECO:0000256" key="4">
    <source>
        <dbReference type="PROSITE-ProRule" id="PRU00024"/>
    </source>
</evidence>
<sequence>MRITNYWITSLSFVVQTFAFRENIALKKDTTQSSTYLFWSNQQPAKSSLSNDGNRDQHDDDPDGPVCSHTKLDETDYWWAIDLGQEYTINIITICGRVDCCDTITAALNPIVEICQDNEDGDDNRGSLQMDDVASSTSEAEAIAGKMAQDIIKCQLCDASKNVKWKCVDCSLHLCDECKTKRHSKFKGSEDHVIFQINQLGTSVVTDAMRMLDLKNIQCSFHDEKCSLYCDDCNRPVCSLCVLETHQHHQLVKIDEAFNQQLTKLKDLKEKIENDLLPFYRENIKVMNRILNKGLDTYEEQKQKILHKEKGARDKATLEAIIELDKRWTPKIEAVLTELQRLQMAKMDLKERQSEINNAIQLRQATSVFQTFLRVQKNLPVKSEIPRHLFNFPSEKTPDSESTVKTPELKIVKTYKYASFFISNLNVLKNGTFVIQDNAKIKYLVVENSELKQICTIDIEEMHPGCNDMTVTDDCTVYLSECRGHDVMCVKKGMKLKRFATIAHEPHGLHAKDNETLVVGFISGVIIFNLQGRQLQKFEMDTFLCPEKLTTNLNGDICIIDRSSGDPDYMYGKIVVLGSKGELKWTYSGHGIENSSEDEFSPFCIVTTEKGNILTSESNTIHMLSKDGKFIRSFGEKQGIPSSNIVEVNNNGQLILVEMSGEISKIHIVDLINI</sequence>
<dbReference type="InterPro" id="IPR008979">
    <property type="entry name" value="Galactose-bd-like_sf"/>
</dbReference>
<feature type="region of interest" description="Disordered" evidence="6">
    <location>
        <begin position="47"/>
        <end position="66"/>
    </location>
</feature>
<dbReference type="GO" id="GO:0061630">
    <property type="term" value="F:ubiquitin protein ligase activity"/>
    <property type="evidence" value="ECO:0007669"/>
    <property type="project" value="TreeGrafter"/>
</dbReference>
<feature type="signal peptide" evidence="7">
    <location>
        <begin position="1"/>
        <end position="19"/>
    </location>
</feature>
<organism evidence="9 10">
    <name type="scientific">Mytilus coruscus</name>
    <name type="common">Sea mussel</name>
    <dbReference type="NCBI Taxonomy" id="42192"/>
    <lineage>
        <taxon>Eukaryota</taxon>
        <taxon>Metazoa</taxon>
        <taxon>Spiralia</taxon>
        <taxon>Lophotrochozoa</taxon>
        <taxon>Mollusca</taxon>
        <taxon>Bivalvia</taxon>
        <taxon>Autobranchia</taxon>
        <taxon>Pteriomorphia</taxon>
        <taxon>Mytilida</taxon>
        <taxon>Mytiloidea</taxon>
        <taxon>Mytilidae</taxon>
        <taxon>Mytilinae</taxon>
        <taxon>Mytilus</taxon>
    </lineage>
</organism>
<gene>
    <name evidence="9" type="ORF">MCOR_23362</name>
</gene>
<evidence type="ECO:0000256" key="7">
    <source>
        <dbReference type="SAM" id="SignalP"/>
    </source>
</evidence>
<dbReference type="CDD" id="cd19757">
    <property type="entry name" value="Bbox1"/>
    <property type="match status" value="1"/>
</dbReference>
<keyword evidence="4" id="KW-0863">Zinc-finger</keyword>
<evidence type="ECO:0000259" key="8">
    <source>
        <dbReference type="PROSITE" id="PS50119"/>
    </source>
</evidence>
<evidence type="ECO:0000256" key="2">
    <source>
        <dbReference type="ARBA" id="ARBA00022837"/>
    </source>
</evidence>
<dbReference type="PROSITE" id="PS50119">
    <property type="entry name" value="ZF_BBOX"/>
    <property type="match status" value="1"/>
</dbReference>
<evidence type="ECO:0000313" key="9">
    <source>
        <dbReference type="EMBL" id="CAC5388078.1"/>
    </source>
</evidence>
<dbReference type="SUPFAM" id="SSF63829">
    <property type="entry name" value="Calcium-dependent phosphotriesterase"/>
    <property type="match status" value="1"/>
</dbReference>
<dbReference type="SMART" id="SM00607">
    <property type="entry name" value="FTP"/>
    <property type="match status" value="1"/>
</dbReference>
<dbReference type="SUPFAM" id="SSF57845">
    <property type="entry name" value="B-box zinc-binding domain"/>
    <property type="match status" value="1"/>
</dbReference>
<dbReference type="InterPro" id="IPR006585">
    <property type="entry name" value="FTP1"/>
</dbReference>
<dbReference type="Gene3D" id="2.60.120.260">
    <property type="entry name" value="Galactose-binding domain-like"/>
    <property type="match status" value="1"/>
</dbReference>
<keyword evidence="1" id="KW-0479">Metal-binding</keyword>
<dbReference type="CDD" id="cd19756">
    <property type="entry name" value="Bbox2"/>
    <property type="match status" value="1"/>
</dbReference>
<dbReference type="Pfam" id="PF22633">
    <property type="entry name" value="F5_F8_type_C_2"/>
    <property type="match status" value="1"/>
</dbReference>
<protein>
    <recommendedName>
        <fullName evidence="8">B box-type domain-containing protein</fullName>
    </recommendedName>
</protein>
<dbReference type="InterPro" id="IPR047153">
    <property type="entry name" value="TRIM45/56/19-like"/>
</dbReference>
<evidence type="ECO:0000313" key="10">
    <source>
        <dbReference type="Proteomes" id="UP000507470"/>
    </source>
</evidence>
<evidence type="ECO:0000256" key="3">
    <source>
        <dbReference type="ARBA" id="ARBA00023157"/>
    </source>
</evidence>
<dbReference type="PANTHER" id="PTHR25462">
    <property type="entry name" value="BONUS, ISOFORM C-RELATED"/>
    <property type="match status" value="1"/>
</dbReference>
<dbReference type="PANTHER" id="PTHR25462:SF305">
    <property type="entry name" value="RING-TYPE DOMAIN-CONTAINING PROTEIN"/>
    <property type="match status" value="1"/>
</dbReference>
<name>A0A6J8BVK8_MYTCO</name>
<dbReference type="OrthoDB" id="6136419at2759"/>
<proteinExistence type="predicted"/>
<dbReference type="GO" id="GO:0005654">
    <property type="term" value="C:nucleoplasm"/>
    <property type="evidence" value="ECO:0007669"/>
    <property type="project" value="TreeGrafter"/>
</dbReference>
<dbReference type="GO" id="GO:0008270">
    <property type="term" value="F:zinc ion binding"/>
    <property type="evidence" value="ECO:0007669"/>
    <property type="project" value="UniProtKB-KW"/>
</dbReference>
<feature type="chain" id="PRO_5026747970" description="B box-type domain-containing protein" evidence="7">
    <location>
        <begin position="20"/>
        <end position="674"/>
    </location>
</feature>
<keyword evidence="4" id="KW-0862">Zinc</keyword>
<keyword evidence="2" id="KW-0106">Calcium</keyword>
<feature type="coiled-coil region" evidence="5">
    <location>
        <begin position="332"/>
        <end position="359"/>
    </location>
</feature>
<dbReference type="Gene3D" id="2.120.10.30">
    <property type="entry name" value="TolB, C-terminal domain"/>
    <property type="match status" value="1"/>
</dbReference>
<accession>A0A6J8BVK8</accession>
<keyword evidence="10" id="KW-1185">Reference proteome</keyword>
<feature type="domain" description="B box-type" evidence="8">
    <location>
        <begin position="214"/>
        <end position="254"/>
    </location>
</feature>
<evidence type="ECO:0000256" key="1">
    <source>
        <dbReference type="ARBA" id="ARBA00022723"/>
    </source>
</evidence>